<dbReference type="SMART" id="SM00409">
    <property type="entry name" value="IG"/>
    <property type="match status" value="1"/>
</dbReference>
<keyword evidence="9" id="KW-1185">Reference proteome</keyword>
<dbReference type="CDD" id="cd00146">
    <property type="entry name" value="PKD"/>
    <property type="match status" value="1"/>
</dbReference>
<dbReference type="InterPro" id="IPR051648">
    <property type="entry name" value="CWI-Assembly_Regulator"/>
</dbReference>
<dbReference type="InterPro" id="IPR035986">
    <property type="entry name" value="PKD_dom_sf"/>
</dbReference>
<dbReference type="InterPro" id="IPR007110">
    <property type="entry name" value="Ig-like_dom"/>
</dbReference>
<dbReference type="Pfam" id="PF18911">
    <property type="entry name" value="PKD_4"/>
    <property type="match status" value="1"/>
</dbReference>
<evidence type="ECO:0000256" key="3">
    <source>
        <dbReference type="ARBA" id="ARBA00022525"/>
    </source>
</evidence>
<dbReference type="Pfam" id="PF18962">
    <property type="entry name" value="Por_Secre_tail"/>
    <property type="match status" value="1"/>
</dbReference>
<accession>A0A2T2YK64</accession>
<name>A0A2T2YK64_9BACT</name>
<dbReference type="Proteomes" id="UP000240357">
    <property type="component" value="Unassembled WGS sequence"/>
</dbReference>
<keyword evidence="2" id="KW-0134">Cell wall</keyword>
<keyword evidence="4" id="KW-0732">Signal</keyword>
<keyword evidence="5" id="KW-0325">Glycoprotein</keyword>
<organism evidence="8 9">
    <name type="scientific">Adhaeribacter arboris</name>
    <dbReference type="NCBI Taxonomy" id="2072846"/>
    <lineage>
        <taxon>Bacteria</taxon>
        <taxon>Pseudomonadati</taxon>
        <taxon>Bacteroidota</taxon>
        <taxon>Cytophagia</taxon>
        <taxon>Cytophagales</taxon>
        <taxon>Hymenobacteraceae</taxon>
        <taxon>Adhaeribacter</taxon>
    </lineage>
</organism>
<feature type="domain" description="Ig-like" evidence="7">
    <location>
        <begin position="355"/>
        <end position="435"/>
    </location>
</feature>
<dbReference type="PROSITE" id="PS50835">
    <property type="entry name" value="IG_LIKE"/>
    <property type="match status" value="1"/>
</dbReference>
<evidence type="ECO:0000256" key="4">
    <source>
        <dbReference type="ARBA" id="ARBA00022729"/>
    </source>
</evidence>
<comment type="caution">
    <text evidence="8">The sequence shown here is derived from an EMBL/GenBank/DDBJ whole genome shotgun (WGS) entry which is preliminary data.</text>
</comment>
<evidence type="ECO:0000313" key="8">
    <source>
        <dbReference type="EMBL" id="PSR55903.1"/>
    </source>
</evidence>
<dbReference type="Gene3D" id="2.60.40.4070">
    <property type="match status" value="1"/>
</dbReference>
<dbReference type="InterPro" id="IPR036179">
    <property type="entry name" value="Ig-like_dom_sf"/>
</dbReference>
<dbReference type="NCBIfam" id="TIGR04183">
    <property type="entry name" value="Por_Secre_tail"/>
    <property type="match status" value="1"/>
</dbReference>
<evidence type="ECO:0000256" key="2">
    <source>
        <dbReference type="ARBA" id="ARBA00022512"/>
    </source>
</evidence>
<dbReference type="AlphaFoldDB" id="A0A2T2YK64"/>
<dbReference type="SUPFAM" id="SSF48726">
    <property type="entry name" value="Immunoglobulin"/>
    <property type="match status" value="1"/>
</dbReference>
<sequence length="776" mass="81782">MLHLKNFTQMKNLILVNRLPHPVGAEWLLGSGKKFQTSFCLWVVAGLLLLYPRLLQAQIYNGPMILSTQAQVNAFNYTEVTGNLTIQGSGIYDLRPLAILTKVGGPFRVEQTSLGLYSIPGSSSLAGLENLTSVGEGLVITNNSHLSNLAGLKNLASVAGNLVVSNNSSLSSLAGLENLTSSRAVIISDNNSLSSLARLEKLTSVGYLAITFNGSLSSLAGLEKLTSVGGNFMSGDISITGNNSLNSLAGLEKLTSVGGGLTIFENYNLSSLAGMDNLTSVGRDLSINNNSNLTSLVGLEKLTSVGSDLYVRDNAKLSQCCRLLSVIQATEGAVNISNNATNCTSPAEIEAACTPTTITAQPNDVTVCTGEKAIFQVEATGSNLTYQWRKGTKPIPGATSPTYSIEAVSAEDAGDYSVEVIGTYTTVTSNAATLTVKPALVLGEVTAPTAPVAVNTSVSLSVSFSGSTVSSATWNWGDGSTSPAIISGNTLQGNHKYTKAGTYSPILTVTDACGQTTQATYEYVVVYESGAITGAGGFASPKQAYKADTKLAGTAVLGLYARYKKGTSLPEGSTLFAFKAGKVKLAFASTVYETLTISGTKARYTGRGRINGQGNYGFLVSLLDGRPDKFRIKIWNKDKGNQIVYDNNLSNTAETADPATAIVGFILIQTSQAAVARLSVPGVELAITEKTLPVFKNYPNPFTEKTTLEFTFNQDEEYTLAIYDLSGKLVSQLPSGTAKAGEHVQVEWQAGKQAKGVYLARLKAAKSVQQLKLVVE</sequence>
<evidence type="ECO:0000313" key="9">
    <source>
        <dbReference type="Proteomes" id="UP000240357"/>
    </source>
</evidence>
<keyword evidence="3" id="KW-0964">Secreted</keyword>
<dbReference type="InterPro" id="IPR036941">
    <property type="entry name" value="Rcpt_L-dom_sf"/>
</dbReference>
<gene>
    <name evidence="8" type="ORF">AHMF7605_21555</name>
</gene>
<dbReference type="InterPro" id="IPR026444">
    <property type="entry name" value="Secre_tail"/>
</dbReference>
<evidence type="ECO:0000256" key="5">
    <source>
        <dbReference type="ARBA" id="ARBA00023180"/>
    </source>
</evidence>
<dbReference type="Gene3D" id="2.60.40.10">
    <property type="entry name" value="Immunoglobulins"/>
    <property type="match status" value="2"/>
</dbReference>
<dbReference type="SUPFAM" id="SSF52058">
    <property type="entry name" value="L domain-like"/>
    <property type="match status" value="2"/>
</dbReference>
<feature type="domain" description="PKD" evidence="6">
    <location>
        <begin position="441"/>
        <end position="532"/>
    </location>
</feature>
<dbReference type="PANTHER" id="PTHR31018">
    <property type="entry name" value="SPORULATION-SPECIFIC PROTEIN-RELATED"/>
    <property type="match status" value="1"/>
</dbReference>
<evidence type="ECO:0000259" key="7">
    <source>
        <dbReference type="PROSITE" id="PS50835"/>
    </source>
</evidence>
<dbReference type="InterPro" id="IPR003599">
    <property type="entry name" value="Ig_sub"/>
</dbReference>
<dbReference type="InterPro" id="IPR000494">
    <property type="entry name" value="Rcpt_L-dom"/>
</dbReference>
<dbReference type="SUPFAM" id="SSF49299">
    <property type="entry name" value="PKD domain"/>
    <property type="match status" value="1"/>
</dbReference>
<dbReference type="GO" id="GO:0030313">
    <property type="term" value="C:cell envelope"/>
    <property type="evidence" value="ECO:0007669"/>
    <property type="project" value="UniProtKB-SubCell"/>
</dbReference>
<dbReference type="PROSITE" id="PS50093">
    <property type="entry name" value="PKD"/>
    <property type="match status" value="1"/>
</dbReference>
<reference evidence="8 9" key="1">
    <citation type="submission" date="2018-03" db="EMBL/GenBank/DDBJ databases">
        <title>Adhaeribacter sp. HMF7605 Genome sequencing and assembly.</title>
        <authorList>
            <person name="Kang H."/>
            <person name="Kang J."/>
            <person name="Cha I."/>
            <person name="Kim H."/>
            <person name="Joh K."/>
        </authorList>
    </citation>
    <scope>NUCLEOTIDE SEQUENCE [LARGE SCALE GENOMIC DNA]</scope>
    <source>
        <strain evidence="8 9">HMF7605</strain>
    </source>
</reference>
<evidence type="ECO:0008006" key="10">
    <source>
        <dbReference type="Google" id="ProtNLM"/>
    </source>
</evidence>
<dbReference type="InterPro" id="IPR013783">
    <property type="entry name" value="Ig-like_fold"/>
</dbReference>
<dbReference type="EMBL" id="PYFT01000001">
    <property type="protein sequence ID" value="PSR55903.1"/>
    <property type="molecule type" value="Genomic_DNA"/>
</dbReference>
<comment type="subcellular location">
    <subcellularLocation>
        <location evidence="1">Secreted</location>
        <location evidence="1">Cell wall</location>
    </subcellularLocation>
</comment>
<proteinExistence type="predicted"/>
<evidence type="ECO:0000256" key="1">
    <source>
        <dbReference type="ARBA" id="ARBA00004191"/>
    </source>
</evidence>
<dbReference type="InterPro" id="IPR000601">
    <property type="entry name" value="PKD_dom"/>
</dbReference>
<dbReference type="Gene3D" id="3.80.20.20">
    <property type="entry name" value="Receptor L-domain"/>
    <property type="match status" value="2"/>
</dbReference>
<evidence type="ECO:0000259" key="6">
    <source>
        <dbReference type="PROSITE" id="PS50093"/>
    </source>
</evidence>
<protein>
    <recommendedName>
        <fullName evidence="10">PKD domain-containing protein</fullName>
    </recommendedName>
</protein>
<dbReference type="Pfam" id="PF01030">
    <property type="entry name" value="Recep_L_domain"/>
    <property type="match status" value="1"/>
</dbReference>
<dbReference type="PANTHER" id="PTHR31018:SF3">
    <property type="entry name" value="RECEPTOR PROTEIN-TYROSINE KINASE"/>
    <property type="match status" value="1"/>
</dbReference>